<protein>
    <recommendedName>
        <fullName evidence="2">Response regulatory domain-containing protein</fullName>
    </recommendedName>
</protein>
<gene>
    <name evidence="1" type="ORF">S01H1_47441</name>
</gene>
<dbReference type="EMBL" id="BARS01030415">
    <property type="protein sequence ID" value="GAG21557.1"/>
    <property type="molecule type" value="Genomic_DNA"/>
</dbReference>
<dbReference type="Gene3D" id="3.40.50.2300">
    <property type="match status" value="1"/>
</dbReference>
<reference evidence="1" key="1">
    <citation type="journal article" date="2014" name="Front. Microbiol.">
        <title>High frequency of phylogenetically diverse reductive dehalogenase-homologous genes in deep subseafloor sedimentary metagenomes.</title>
        <authorList>
            <person name="Kawai M."/>
            <person name="Futagami T."/>
            <person name="Toyoda A."/>
            <person name="Takaki Y."/>
            <person name="Nishi S."/>
            <person name="Hori S."/>
            <person name="Arai W."/>
            <person name="Tsubouchi T."/>
            <person name="Morono Y."/>
            <person name="Uchiyama I."/>
            <person name="Ito T."/>
            <person name="Fujiyama A."/>
            <person name="Inagaki F."/>
            <person name="Takami H."/>
        </authorList>
    </citation>
    <scope>NUCLEOTIDE SEQUENCE</scope>
    <source>
        <strain evidence="1">Expedition CK06-06</strain>
    </source>
</reference>
<evidence type="ECO:0000313" key="1">
    <source>
        <dbReference type="EMBL" id="GAG21557.1"/>
    </source>
</evidence>
<accession>X0WEF4</accession>
<evidence type="ECO:0008006" key="2">
    <source>
        <dbReference type="Google" id="ProtNLM"/>
    </source>
</evidence>
<dbReference type="InterPro" id="IPR011006">
    <property type="entry name" value="CheY-like_superfamily"/>
</dbReference>
<name>X0WEF4_9ZZZZ</name>
<feature type="non-terminal residue" evidence="1">
    <location>
        <position position="75"/>
    </location>
</feature>
<dbReference type="AlphaFoldDB" id="X0WEF4"/>
<organism evidence="1">
    <name type="scientific">marine sediment metagenome</name>
    <dbReference type="NCBI Taxonomy" id="412755"/>
    <lineage>
        <taxon>unclassified sequences</taxon>
        <taxon>metagenomes</taxon>
        <taxon>ecological metagenomes</taxon>
    </lineage>
</organism>
<sequence length="75" mass="8490">MTLRRIVALSRDPEVQQLAQKYGQEVFGADDLADALDVIQTTNPDLILFDHRFGTGHIREFLDRADKHSTNVPIV</sequence>
<comment type="caution">
    <text evidence="1">The sequence shown here is derived from an EMBL/GenBank/DDBJ whole genome shotgun (WGS) entry which is preliminary data.</text>
</comment>
<dbReference type="SUPFAM" id="SSF52172">
    <property type="entry name" value="CheY-like"/>
    <property type="match status" value="1"/>
</dbReference>
<proteinExistence type="predicted"/>